<keyword evidence="2" id="KW-1185">Reference proteome</keyword>
<organism evidence="1 2">
    <name type="scientific">Trichoderma simmonsii</name>
    <dbReference type="NCBI Taxonomy" id="1491479"/>
    <lineage>
        <taxon>Eukaryota</taxon>
        <taxon>Fungi</taxon>
        <taxon>Dikarya</taxon>
        <taxon>Ascomycota</taxon>
        <taxon>Pezizomycotina</taxon>
        <taxon>Sordariomycetes</taxon>
        <taxon>Hypocreomycetidae</taxon>
        <taxon>Hypocreales</taxon>
        <taxon>Hypocreaceae</taxon>
        <taxon>Trichoderma</taxon>
    </lineage>
</organism>
<evidence type="ECO:0008006" key="3">
    <source>
        <dbReference type="Google" id="ProtNLM"/>
    </source>
</evidence>
<name>A0A8G0LB69_9HYPO</name>
<dbReference type="Proteomes" id="UP000826661">
    <property type="component" value="Chromosome III"/>
</dbReference>
<evidence type="ECO:0000313" key="1">
    <source>
        <dbReference type="EMBL" id="QYS97993.1"/>
    </source>
</evidence>
<dbReference type="PANTHER" id="PTHR39596">
    <property type="match status" value="1"/>
</dbReference>
<reference evidence="1 2" key="1">
    <citation type="journal article" date="2021" name="BMC Genomics">
        <title>Telomere-to-telomere genome assembly of asparaginase-producing Trichoderma simmonsii.</title>
        <authorList>
            <person name="Chung D."/>
            <person name="Kwon Y.M."/>
            <person name="Yang Y."/>
        </authorList>
    </citation>
    <scope>NUCLEOTIDE SEQUENCE [LARGE SCALE GENOMIC DNA]</scope>
    <source>
        <strain evidence="1 2">GH-Sj1</strain>
    </source>
</reference>
<dbReference type="AlphaFoldDB" id="A0A8G0LB69"/>
<dbReference type="PANTHER" id="PTHR39596:SF2">
    <property type="entry name" value="HET DOMAIN PROTEIN (AFU_ORTHOLOGUE AFUA_1G17550)-RELATED"/>
    <property type="match status" value="1"/>
</dbReference>
<protein>
    <recommendedName>
        <fullName evidence="3">Heterokaryon incompatibility domain-containing protein</fullName>
    </recommendedName>
</protein>
<dbReference type="EMBL" id="CP075866">
    <property type="protein sequence ID" value="QYS97993.1"/>
    <property type="molecule type" value="Genomic_DNA"/>
</dbReference>
<evidence type="ECO:0000313" key="2">
    <source>
        <dbReference type="Proteomes" id="UP000826661"/>
    </source>
</evidence>
<proteinExistence type="predicted"/>
<gene>
    <name evidence="1" type="ORF">H0G86_005193</name>
</gene>
<sequence length="887" mass="100348">MDLLCEPNSPAAPPRKTPFVCTEDWDGGPFLTYAVRKGMTRVVPPRLRHHLGGDTSNEPYLEVIHPTPKEEIQPFLQTWLWFGLFAEMLGLNETSPGHRMIEDALATEEIRKLYETCVSAPEEDGNRYISAKSVLESSQIIAERTKLAPDKRERFIYMRDCLQFASLMTLSIENLDETVRYSICALGEFFSTGLFQAITLSNPKVDVPIVGFSWHQNYMRSGGTMDKQMLQQGWCPSEIEKLRSQFNGLNTMHHIAQLQRPNANQDHSNCTRHLCTAFQMDIETYKPSHLFDGCSCDLIGIDGRATSLILRSTDTYPIIRFDQIGDGVDDFELVVEPYEPGVPYVALSHVWANGLGNPKANSLPRCQIKHVAQLIASMQTEAETGDAEYRTQYRMWIDTLCCPVELGGKMIALERIASVYLNAAHVLVLDASLTGFDPQDTHPAELMLRIYGASPWMRRLWTLQEGALTKSLYIQFADKAVNAYALLVKLWNAANRDPRYMRIWQDIVGAYNELQGFFSGREGPTTNQSPLITLQRALHFRTVSVASDEPLCISTLMNLDTKYIAAAPDAETRMARVWELIYKSQGGLPSRVIFYADELLSIPGWRWAPRSLLGSAVKDPVLGVDERVLRLVGDDGIPTPLGLKVTLPGCRLLPRPLVAGLPLHPWPGAINATEDQIIIQDTRSGKWYRIMDWYRSKKIASWTAEELSAFDREQNYPLCREVDTGKCVLIYDEKSMVDGTVMTCMGQIEEVGEDFEHASITSAELQAGLRIHRTRAVIMSALGDDEIRMMMAFREMAGVVAMDQETSNLQAIENRESEEWKSCMAKVKDKMKEVVAEAWKSRPEVRKTVEDTIGFDMEEYMWAFIPKVFSHDVMVEETPSEQLWFVD</sequence>
<accession>A0A8G0LB69</accession>